<evidence type="ECO:0000313" key="2">
    <source>
        <dbReference type="EMBL" id="WAS94130.1"/>
    </source>
</evidence>
<reference evidence="2" key="1">
    <citation type="submission" date="2022-11" db="EMBL/GenBank/DDBJ databases">
        <title>Minimal conservation of predation-associated metabolite biosynthetic gene clusters underscores biosynthetic potential of Myxococcota including descriptions for ten novel species: Archangium lansinium sp. nov., Myxococcus landrumus sp. nov., Nannocystis bai.</title>
        <authorList>
            <person name="Ahearne A."/>
            <person name="Stevens C."/>
            <person name="Dowd S."/>
        </authorList>
    </citation>
    <scope>NUCLEOTIDE SEQUENCE</scope>
    <source>
        <strain evidence="2">Fl3</strain>
    </source>
</reference>
<protein>
    <submittedName>
        <fullName evidence="2">Uncharacterized protein</fullName>
    </submittedName>
</protein>
<dbReference type="RefSeq" id="WP_269036467.1">
    <property type="nucleotide sequence ID" value="NZ_CP114040.1"/>
</dbReference>
<organism evidence="2 3">
    <name type="scientific">Nannocystis punicea</name>
    <dbReference type="NCBI Taxonomy" id="2995304"/>
    <lineage>
        <taxon>Bacteria</taxon>
        <taxon>Pseudomonadati</taxon>
        <taxon>Myxococcota</taxon>
        <taxon>Polyangia</taxon>
        <taxon>Nannocystales</taxon>
        <taxon>Nannocystaceae</taxon>
        <taxon>Nannocystis</taxon>
    </lineage>
</organism>
<accession>A0ABY7H4V8</accession>
<keyword evidence="3" id="KW-1185">Reference proteome</keyword>
<feature type="region of interest" description="Disordered" evidence="1">
    <location>
        <begin position="37"/>
        <end position="92"/>
    </location>
</feature>
<dbReference type="Proteomes" id="UP001164459">
    <property type="component" value="Chromosome"/>
</dbReference>
<feature type="compositionally biased region" description="Low complexity" evidence="1">
    <location>
        <begin position="37"/>
        <end position="61"/>
    </location>
</feature>
<evidence type="ECO:0000256" key="1">
    <source>
        <dbReference type="SAM" id="MobiDB-lite"/>
    </source>
</evidence>
<gene>
    <name evidence="2" type="ORF">O0S08_49035</name>
</gene>
<name>A0ABY7H4V8_9BACT</name>
<sequence>MTRSSDIFARSGRRIAAALAGSAVLLLGSWYLLSGGEAPEPAAPAAGPEPAVSLGVQAADADPARRQFDDFDPRPDHVAAAPPRIEPVPEDKLTSDRKAWLADPGPQIEVDTSAQVRLEAARAAATSELQKALDDRRGSLLRACGGKDASNIFVQATFGPDGKLLGRQFADHGNATDVLECLQSQPFAMSIPPPGVELSVRGVLAP</sequence>
<dbReference type="EMBL" id="CP114040">
    <property type="protein sequence ID" value="WAS94130.1"/>
    <property type="molecule type" value="Genomic_DNA"/>
</dbReference>
<feature type="compositionally biased region" description="Basic and acidic residues" evidence="1">
    <location>
        <begin position="62"/>
        <end position="77"/>
    </location>
</feature>
<evidence type="ECO:0000313" key="3">
    <source>
        <dbReference type="Proteomes" id="UP001164459"/>
    </source>
</evidence>
<proteinExistence type="predicted"/>